<sequence>MDLVKRLGSKYLGEDAMCLIQNDEADVSLGIAVMDNIYERSWFAIVAACGHSANSGLPGRKNTNQNFSFRCWLTQTSRLQEELLARRVLYFVDDLVFFRCRNDTRYEQLADKAYHSGWNSEVNSLARGVTMESPLWDFATILEYYTPRSLANEGDVTRALAGILRRVTERGECQFLQGIPGAALDAFILFRASNCLLCRRAGYTSYSWTGWKGRMVFKQCNLKLFSFLKDWLEKHTWIMWYKRENLAPPTLIWDRAPSSPSSSTGSSRDVYHGQRRPFQYPPGLRGKVPSARTAPTESLPFDLPHRGYPLLPFWTEAVFFQIKMDGRIAERRGIGTVDKAALAQGFSNGPVWKEIIPG</sequence>
<evidence type="ECO:0000313" key="4">
    <source>
        <dbReference type="Proteomes" id="UP001201980"/>
    </source>
</evidence>
<dbReference type="InterPro" id="IPR010730">
    <property type="entry name" value="HET"/>
</dbReference>
<protein>
    <recommendedName>
        <fullName evidence="2">Heterokaryon incompatibility domain-containing protein</fullName>
    </recommendedName>
</protein>
<dbReference type="EMBL" id="JAKWBI020000014">
    <property type="protein sequence ID" value="KAJ2906438.1"/>
    <property type="molecule type" value="Genomic_DNA"/>
</dbReference>
<organism evidence="3 4">
    <name type="scientific">Zalerion maritima</name>
    <dbReference type="NCBI Taxonomy" id="339359"/>
    <lineage>
        <taxon>Eukaryota</taxon>
        <taxon>Fungi</taxon>
        <taxon>Dikarya</taxon>
        <taxon>Ascomycota</taxon>
        <taxon>Pezizomycotina</taxon>
        <taxon>Sordariomycetes</taxon>
        <taxon>Lulworthiomycetidae</taxon>
        <taxon>Lulworthiales</taxon>
        <taxon>Lulworthiaceae</taxon>
        <taxon>Zalerion</taxon>
    </lineage>
</organism>
<evidence type="ECO:0000256" key="1">
    <source>
        <dbReference type="SAM" id="MobiDB-lite"/>
    </source>
</evidence>
<gene>
    <name evidence="3" type="ORF">MKZ38_001798</name>
</gene>
<evidence type="ECO:0000313" key="3">
    <source>
        <dbReference type="EMBL" id="KAJ2906438.1"/>
    </source>
</evidence>
<comment type="caution">
    <text evidence="3">The sequence shown here is derived from an EMBL/GenBank/DDBJ whole genome shotgun (WGS) entry which is preliminary data.</text>
</comment>
<name>A0AAD5RZ12_9PEZI</name>
<proteinExistence type="predicted"/>
<feature type="domain" description="Heterokaryon incompatibility" evidence="2">
    <location>
        <begin position="2"/>
        <end position="73"/>
    </location>
</feature>
<dbReference type="Proteomes" id="UP001201980">
    <property type="component" value="Unassembled WGS sequence"/>
</dbReference>
<evidence type="ECO:0000259" key="2">
    <source>
        <dbReference type="Pfam" id="PF06985"/>
    </source>
</evidence>
<accession>A0AAD5RZ12</accession>
<dbReference type="PANTHER" id="PTHR33112">
    <property type="entry name" value="DOMAIN PROTEIN, PUTATIVE-RELATED"/>
    <property type="match status" value="1"/>
</dbReference>
<feature type="compositionally biased region" description="Low complexity" evidence="1">
    <location>
        <begin position="257"/>
        <end position="267"/>
    </location>
</feature>
<dbReference type="Pfam" id="PF06985">
    <property type="entry name" value="HET"/>
    <property type="match status" value="1"/>
</dbReference>
<reference evidence="3" key="1">
    <citation type="submission" date="2022-07" db="EMBL/GenBank/DDBJ databases">
        <title>Draft genome sequence of Zalerion maritima ATCC 34329, a (micro)plastics degrading marine fungus.</title>
        <authorList>
            <person name="Paco A."/>
            <person name="Goncalves M.F.M."/>
            <person name="Rocha-Santos T.A.P."/>
            <person name="Alves A."/>
        </authorList>
    </citation>
    <scope>NUCLEOTIDE SEQUENCE</scope>
    <source>
        <strain evidence="3">ATCC 34329</strain>
    </source>
</reference>
<keyword evidence="4" id="KW-1185">Reference proteome</keyword>
<feature type="region of interest" description="Disordered" evidence="1">
    <location>
        <begin position="257"/>
        <end position="277"/>
    </location>
</feature>
<dbReference type="AlphaFoldDB" id="A0AAD5RZ12"/>
<dbReference type="PANTHER" id="PTHR33112:SF12">
    <property type="entry name" value="HETEROKARYON INCOMPATIBILITY DOMAIN-CONTAINING PROTEIN"/>
    <property type="match status" value="1"/>
</dbReference>